<proteinExistence type="inferred from homology"/>
<dbReference type="GO" id="GO:0005829">
    <property type="term" value="C:cytosol"/>
    <property type="evidence" value="ECO:0007669"/>
    <property type="project" value="TreeGrafter"/>
</dbReference>
<comment type="similarity">
    <text evidence="1">Belongs to the thioesterase PaaI family.</text>
</comment>
<dbReference type="Pfam" id="PF03061">
    <property type="entry name" value="4HBT"/>
    <property type="match status" value="1"/>
</dbReference>
<evidence type="ECO:0000259" key="3">
    <source>
        <dbReference type="Pfam" id="PF03061"/>
    </source>
</evidence>
<keyword evidence="5" id="KW-1185">Reference proteome</keyword>
<dbReference type="CDD" id="cd03443">
    <property type="entry name" value="PaaI_thioesterase"/>
    <property type="match status" value="1"/>
</dbReference>
<dbReference type="Proteomes" id="UP000553459">
    <property type="component" value="Unassembled WGS sequence"/>
</dbReference>
<evidence type="ECO:0000313" key="4">
    <source>
        <dbReference type="EMBL" id="NAW51387.1"/>
    </source>
</evidence>
<keyword evidence="2" id="KW-0378">Hydrolase</keyword>
<reference evidence="4 5" key="1">
    <citation type="submission" date="2019-11" db="EMBL/GenBank/DDBJ databases">
        <title>Characterization of Elizabethkingia argenteiflava sp. nov., isolated from inner surface of Soybean Pods.</title>
        <authorList>
            <person name="Mo S."/>
        </authorList>
    </citation>
    <scope>NUCLEOTIDE SEQUENCE [LARGE SCALE GENOMIC DNA]</scope>
    <source>
        <strain evidence="4 5">YB22</strain>
    </source>
</reference>
<organism evidence="4 5">
    <name type="scientific">Elizabethkingia argenteiflava</name>
    <dbReference type="NCBI Taxonomy" id="2681556"/>
    <lineage>
        <taxon>Bacteria</taxon>
        <taxon>Pseudomonadati</taxon>
        <taxon>Bacteroidota</taxon>
        <taxon>Flavobacteriia</taxon>
        <taxon>Flavobacteriales</taxon>
        <taxon>Weeksellaceae</taxon>
        <taxon>Elizabethkingia</taxon>
    </lineage>
</organism>
<protein>
    <submittedName>
        <fullName evidence="4">Hotdog fold thioesterase</fullName>
    </submittedName>
</protein>
<evidence type="ECO:0000256" key="2">
    <source>
        <dbReference type="ARBA" id="ARBA00022801"/>
    </source>
</evidence>
<name>A0A845PY46_9FLAO</name>
<evidence type="ECO:0000256" key="1">
    <source>
        <dbReference type="ARBA" id="ARBA00008324"/>
    </source>
</evidence>
<sequence>MTKEERLQALNDWSKNTLLQTLHIHFTDVGEDFLVATMPVTPLVHQPLGMLHGGASAALAESLGSSLSNIVIDQSVNAAVGTHISCNHLKSKRSGILTGKAQLIRKGRTQHFTEIEIRDEKGDLICHATMTNVLINVR</sequence>
<dbReference type="RefSeq" id="WP_166519668.1">
    <property type="nucleotide sequence ID" value="NZ_JAAABJ010000523.1"/>
</dbReference>
<dbReference type="InterPro" id="IPR003736">
    <property type="entry name" value="PAAI_dom"/>
</dbReference>
<dbReference type="EMBL" id="JAAABJ010000523">
    <property type="protein sequence ID" value="NAW51387.1"/>
    <property type="molecule type" value="Genomic_DNA"/>
</dbReference>
<accession>A0A845PY46</accession>
<feature type="domain" description="Thioesterase" evidence="3">
    <location>
        <begin position="49"/>
        <end position="126"/>
    </location>
</feature>
<comment type="caution">
    <text evidence="4">The sequence shown here is derived from an EMBL/GenBank/DDBJ whole genome shotgun (WGS) entry which is preliminary data.</text>
</comment>
<dbReference type="PANTHER" id="PTHR43240">
    <property type="entry name" value="1,4-DIHYDROXY-2-NAPHTHOYL-COA THIOESTERASE 1"/>
    <property type="match status" value="1"/>
</dbReference>
<dbReference type="GO" id="GO:0061522">
    <property type="term" value="F:1,4-dihydroxy-2-naphthoyl-CoA thioesterase activity"/>
    <property type="evidence" value="ECO:0007669"/>
    <property type="project" value="TreeGrafter"/>
</dbReference>
<dbReference type="NCBIfam" id="TIGR00369">
    <property type="entry name" value="unchar_dom_1"/>
    <property type="match status" value="1"/>
</dbReference>
<dbReference type="PANTHER" id="PTHR43240:SF5">
    <property type="entry name" value="1,4-DIHYDROXY-2-NAPHTHOYL-COA THIOESTERASE 1"/>
    <property type="match status" value="1"/>
</dbReference>
<evidence type="ECO:0000313" key="5">
    <source>
        <dbReference type="Proteomes" id="UP000553459"/>
    </source>
</evidence>
<gene>
    <name evidence="4" type="ORF">GNY06_08330</name>
</gene>
<dbReference type="SUPFAM" id="SSF54637">
    <property type="entry name" value="Thioesterase/thiol ester dehydrase-isomerase"/>
    <property type="match status" value="1"/>
</dbReference>
<dbReference type="InterPro" id="IPR006683">
    <property type="entry name" value="Thioestr_dom"/>
</dbReference>
<dbReference type="InterPro" id="IPR029069">
    <property type="entry name" value="HotDog_dom_sf"/>
</dbReference>
<dbReference type="Gene3D" id="3.10.129.10">
    <property type="entry name" value="Hotdog Thioesterase"/>
    <property type="match status" value="1"/>
</dbReference>
<dbReference type="AlphaFoldDB" id="A0A845PY46"/>